<comment type="caution">
    <text evidence="2">The sequence shown here is derived from an EMBL/GenBank/DDBJ whole genome shotgun (WGS) entry which is preliminary data.</text>
</comment>
<evidence type="ECO:0000313" key="3">
    <source>
        <dbReference type="Proteomes" id="UP000178240"/>
    </source>
</evidence>
<reference evidence="2 3" key="1">
    <citation type="journal article" date="2016" name="Nat. Commun.">
        <title>Thousands of microbial genomes shed light on interconnected biogeochemical processes in an aquifer system.</title>
        <authorList>
            <person name="Anantharaman K."/>
            <person name="Brown C.T."/>
            <person name="Hug L.A."/>
            <person name="Sharon I."/>
            <person name="Castelle C.J."/>
            <person name="Probst A.J."/>
            <person name="Thomas B.C."/>
            <person name="Singh A."/>
            <person name="Wilkins M.J."/>
            <person name="Karaoz U."/>
            <person name="Brodie E.L."/>
            <person name="Williams K.H."/>
            <person name="Hubbard S.S."/>
            <person name="Banfield J.F."/>
        </authorList>
    </citation>
    <scope>NUCLEOTIDE SEQUENCE [LARGE SCALE GENOMIC DNA]</scope>
</reference>
<dbReference type="GO" id="GO:0016702">
    <property type="term" value="F:oxidoreductase activity, acting on single donors with incorporation of molecular oxygen, incorporation of two atoms of oxygen"/>
    <property type="evidence" value="ECO:0007669"/>
    <property type="project" value="UniProtKB-ARBA"/>
</dbReference>
<protein>
    <submittedName>
        <fullName evidence="2">AmmeMemoRadiSam system protein B</fullName>
    </submittedName>
</protein>
<feature type="domain" description="Extradiol ring-cleavage dioxygenase class III enzyme subunit B" evidence="1">
    <location>
        <begin position="9"/>
        <end position="259"/>
    </location>
</feature>
<dbReference type="NCBIfam" id="TIGR04336">
    <property type="entry name" value="AmmeMemoSam_B"/>
    <property type="match status" value="1"/>
</dbReference>
<gene>
    <name evidence="2" type="ORF">A2744_03500</name>
</gene>
<organism evidence="2 3">
    <name type="scientific">Candidatus Buchananbacteria bacterium RIFCSPHIGHO2_01_FULL_44_11</name>
    <dbReference type="NCBI Taxonomy" id="1797535"/>
    <lineage>
        <taxon>Bacteria</taxon>
        <taxon>Candidatus Buchananiibacteriota</taxon>
    </lineage>
</organism>
<evidence type="ECO:0000313" key="2">
    <source>
        <dbReference type="EMBL" id="OGY46485.1"/>
    </source>
</evidence>
<sequence length="265" mass="29151">MPLVFAGISPHPPVLIPEIGKENLTKLAETKPALETLEKELYAAKPDSLLVISPHGKILEDSFSINLSADYNASFKEFGDFSLSLKFKSDYLSIQEIRAGDETNKVVPIVLTSEPEIDHGSAVPLYYLLQHLKDLPIIPITPCALSYSEHFKFGQFLYQQLSRLDKRYGVIASGDLSHKLTKDTPAGYSAKGAEFDKKLVDLIAKKDIQGILNLDPKLIGEASECGLRSIIVLLGIIDTINVVPEVLSYEGPFGVGYAVVNFKFQ</sequence>
<dbReference type="STRING" id="1797535.A2744_03500"/>
<dbReference type="Proteomes" id="UP000178240">
    <property type="component" value="Unassembled WGS sequence"/>
</dbReference>
<name>A0A1G1Y2C7_9BACT</name>
<dbReference type="CDD" id="cd07951">
    <property type="entry name" value="ED_3B_N_AMMECR1"/>
    <property type="match status" value="1"/>
</dbReference>
<dbReference type="GO" id="GO:0008198">
    <property type="term" value="F:ferrous iron binding"/>
    <property type="evidence" value="ECO:0007669"/>
    <property type="project" value="InterPro"/>
</dbReference>
<dbReference type="Pfam" id="PF02900">
    <property type="entry name" value="LigB"/>
    <property type="match status" value="1"/>
</dbReference>
<proteinExistence type="predicted"/>
<dbReference type="InterPro" id="IPR004183">
    <property type="entry name" value="Xdiol_dOase_suB"/>
</dbReference>
<dbReference type="EMBL" id="MHIE01000003">
    <property type="protein sequence ID" value="OGY46485.1"/>
    <property type="molecule type" value="Genomic_DNA"/>
</dbReference>
<dbReference type="SUPFAM" id="SSF53213">
    <property type="entry name" value="LigB-like"/>
    <property type="match status" value="1"/>
</dbReference>
<dbReference type="AlphaFoldDB" id="A0A1G1Y2C7"/>
<evidence type="ECO:0000259" key="1">
    <source>
        <dbReference type="Pfam" id="PF02900"/>
    </source>
</evidence>
<accession>A0A1G1Y2C7</accession>
<dbReference type="Gene3D" id="3.40.830.10">
    <property type="entry name" value="LigB-like"/>
    <property type="match status" value="1"/>
</dbReference>